<keyword evidence="2" id="KW-1185">Reference proteome</keyword>
<evidence type="ECO:0000313" key="1">
    <source>
        <dbReference type="EMBL" id="MCB8877330.1"/>
    </source>
</evidence>
<dbReference type="AlphaFoldDB" id="A0A963YUJ2"/>
<dbReference type="EMBL" id="JAESVB010000012">
    <property type="protein sequence ID" value="MCB8877330.1"/>
    <property type="molecule type" value="Genomic_DNA"/>
</dbReference>
<accession>A0A963YUJ2</accession>
<dbReference type="RefSeq" id="WP_227322983.1">
    <property type="nucleotide sequence ID" value="NZ_JAESVB010000012.1"/>
</dbReference>
<gene>
    <name evidence="1" type="ORF">ASILVAE211_19185</name>
</gene>
<name>A0A963YUJ2_9PROT</name>
<protein>
    <submittedName>
        <fullName evidence="1">Uncharacterized protein</fullName>
    </submittedName>
</protein>
<organism evidence="1 2">
    <name type="scientific">Acidisoma silvae</name>
    <dbReference type="NCBI Taxonomy" id="2802396"/>
    <lineage>
        <taxon>Bacteria</taxon>
        <taxon>Pseudomonadati</taxon>
        <taxon>Pseudomonadota</taxon>
        <taxon>Alphaproteobacteria</taxon>
        <taxon>Acetobacterales</taxon>
        <taxon>Acidocellaceae</taxon>
        <taxon>Acidisoma</taxon>
    </lineage>
</organism>
<sequence length="632" mass="69265">MLDIQTFDAVKGGNVLYKALAHPLAAVAMEKLSGRLQSAGPVGLFDPDSVAPPLLTMYPALPVTRLFVQDVRQVGETRAGLVAEAMSDIGTSGIRTLLVAGFDAARTVALLRAFIPAEIAILSLDEVRIPAERLTNTRRYLDPLNFAVNYAFFRDAEGLSTRLVTANYWAGYGATDVRFWLRLYDQAGQVLAEWSETAPKGAGGIAFDSRDVRARFNLGDFTGQLFIHAVGVAGHDVVKYAVDTIGAGNEQSLSCTHDANAWPSARYAGLPAPRADERVILWVQNSHGSAIPKGGIVLDRMGAEQPVALDEEIPPFATRALDVSELLPDLRWPAQVEIRTGRHVVRPRYEVTRQGRTRIAHVNVERADLRPDPGIKTLPPQMGRGFLLPFPILPRGQYRSQVLPTPMAEAEDNLPLRIDVFDHQGQKLASKFLGRLPRDHATLVDLDDLLPEGALRDIGGHADLVYDFAEGGDANGWLHALMRYERRDEAHSAETSFGAHIFNTLMTYKGEPQSYSGPPPGLSTRLFLKLGGEGRNSFSHLIYPASGPWHDMSDTQLLLHDGEGVVLAEAEIKLARSGSMLVRPDLIFSEADIAKAGPRGYVIIRDRTCRLFGYHGLVDDAGRFSLDHMFGF</sequence>
<comment type="caution">
    <text evidence="1">The sequence shown here is derived from an EMBL/GenBank/DDBJ whole genome shotgun (WGS) entry which is preliminary data.</text>
</comment>
<dbReference type="Proteomes" id="UP000708298">
    <property type="component" value="Unassembled WGS sequence"/>
</dbReference>
<reference evidence="1" key="1">
    <citation type="journal article" date="2021" name="Microorganisms">
        <title>Acidisoma silvae sp. nov. and Acidisomacellulosilytica sp. nov., Two Acidophilic Bacteria Isolated from Decaying Wood, Hydrolyzing Cellulose and Producing Poly-3-hydroxybutyrate.</title>
        <authorList>
            <person name="Mieszkin S."/>
            <person name="Pouder E."/>
            <person name="Uroz S."/>
            <person name="Simon-Colin C."/>
            <person name="Alain K."/>
        </authorList>
    </citation>
    <scope>NUCLEOTIDE SEQUENCE</scope>
    <source>
        <strain evidence="1">HW T2.11</strain>
    </source>
</reference>
<proteinExistence type="predicted"/>
<evidence type="ECO:0000313" key="2">
    <source>
        <dbReference type="Proteomes" id="UP000708298"/>
    </source>
</evidence>
<reference evidence="1" key="2">
    <citation type="submission" date="2021-01" db="EMBL/GenBank/DDBJ databases">
        <authorList>
            <person name="Mieszkin S."/>
            <person name="Pouder E."/>
            <person name="Alain K."/>
        </authorList>
    </citation>
    <scope>NUCLEOTIDE SEQUENCE</scope>
    <source>
        <strain evidence="1">HW T2.11</strain>
    </source>
</reference>